<comment type="catalytic activity">
    <reaction evidence="13">
        <text>2'-deoxycytidine + H2O + H(+) = 2'-deoxyuridine + NH4(+)</text>
        <dbReference type="Rhea" id="RHEA:13433"/>
        <dbReference type="ChEBI" id="CHEBI:15377"/>
        <dbReference type="ChEBI" id="CHEBI:15378"/>
        <dbReference type="ChEBI" id="CHEBI:15698"/>
        <dbReference type="ChEBI" id="CHEBI:16450"/>
        <dbReference type="ChEBI" id="CHEBI:28938"/>
        <dbReference type="EC" id="3.5.4.5"/>
    </reaction>
</comment>
<evidence type="ECO:0000256" key="8">
    <source>
        <dbReference type="ARBA" id="ARBA00032005"/>
    </source>
</evidence>
<evidence type="ECO:0000256" key="5">
    <source>
        <dbReference type="ARBA" id="ARBA00022723"/>
    </source>
</evidence>
<feature type="binding site" evidence="12">
    <location>
        <position position="93"/>
    </location>
    <ligand>
        <name>Zn(2+)</name>
        <dbReference type="ChEBI" id="CHEBI:29105"/>
        <note>catalytic</note>
    </ligand>
</feature>
<dbReference type="InterPro" id="IPR016193">
    <property type="entry name" value="Cytidine_deaminase-like"/>
</dbReference>
<evidence type="ECO:0000313" key="16">
    <source>
        <dbReference type="Proteomes" id="UP000242875"/>
    </source>
</evidence>
<comment type="caution">
    <text evidence="15">The sequence shown here is derived from an EMBL/GenBank/DDBJ whole genome shotgun (WGS) entry which is preliminary data.</text>
</comment>
<evidence type="ECO:0000256" key="10">
    <source>
        <dbReference type="PIRSR" id="PIRSR606262-1"/>
    </source>
</evidence>
<dbReference type="Pfam" id="PF00383">
    <property type="entry name" value="dCMP_cyt_deam_1"/>
    <property type="match status" value="1"/>
</dbReference>
<dbReference type="PROSITE" id="PS51747">
    <property type="entry name" value="CYT_DCMP_DEAMINASES_2"/>
    <property type="match status" value="1"/>
</dbReference>
<accession>A0A261XTP0</accession>
<dbReference type="Gene3D" id="3.40.140.10">
    <property type="entry name" value="Cytidine Deaminase, domain 2"/>
    <property type="match status" value="1"/>
</dbReference>
<dbReference type="InterPro" id="IPR002125">
    <property type="entry name" value="CMP_dCMP_dom"/>
</dbReference>
<dbReference type="CDD" id="cd01283">
    <property type="entry name" value="cytidine_deaminase"/>
    <property type="match status" value="1"/>
</dbReference>
<gene>
    <name evidence="15" type="ORF">BZG36_05178</name>
</gene>
<dbReference type="PANTHER" id="PTHR11644">
    <property type="entry name" value="CYTIDINE DEAMINASE"/>
    <property type="match status" value="1"/>
</dbReference>
<comment type="function">
    <text evidence="2 13">This enzyme scavenges exogenous and endogenous cytidine and 2'-deoxycytidine for UMP synthesis.</text>
</comment>
<dbReference type="GO" id="GO:0072527">
    <property type="term" value="P:pyrimidine-containing compound metabolic process"/>
    <property type="evidence" value="ECO:0007669"/>
    <property type="project" value="UniProtKB-ARBA"/>
</dbReference>
<dbReference type="GO" id="GO:0005829">
    <property type="term" value="C:cytosol"/>
    <property type="evidence" value="ECO:0007669"/>
    <property type="project" value="TreeGrafter"/>
</dbReference>
<evidence type="ECO:0000256" key="13">
    <source>
        <dbReference type="RuleBase" id="RU364006"/>
    </source>
</evidence>
<dbReference type="PANTHER" id="PTHR11644:SF2">
    <property type="entry name" value="CYTIDINE DEAMINASE"/>
    <property type="match status" value="1"/>
</dbReference>
<feature type="binding site" evidence="12">
    <location>
        <position position="96"/>
    </location>
    <ligand>
        <name>Zn(2+)</name>
        <dbReference type="ChEBI" id="CHEBI:29105"/>
        <note>catalytic</note>
    </ligand>
</feature>
<evidence type="ECO:0000313" key="15">
    <source>
        <dbReference type="EMBL" id="OZJ01718.1"/>
    </source>
</evidence>
<feature type="binding site" evidence="12">
    <location>
        <position position="59"/>
    </location>
    <ligand>
        <name>Zn(2+)</name>
        <dbReference type="ChEBI" id="CHEBI:29105"/>
        <note>catalytic</note>
    </ligand>
</feature>
<feature type="binding site" evidence="11">
    <location>
        <begin position="48"/>
        <end position="54"/>
    </location>
    <ligand>
        <name>substrate</name>
    </ligand>
</feature>
<dbReference type="GO" id="GO:0008270">
    <property type="term" value="F:zinc ion binding"/>
    <property type="evidence" value="ECO:0007669"/>
    <property type="project" value="UniProtKB-UniRule"/>
</dbReference>
<feature type="active site" description="Proton donor" evidence="10">
    <location>
        <position position="61"/>
    </location>
</feature>
<evidence type="ECO:0000259" key="14">
    <source>
        <dbReference type="PROSITE" id="PS51747"/>
    </source>
</evidence>
<dbReference type="InterPro" id="IPR050202">
    <property type="entry name" value="Cyt/Deoxycyt_deaminase"/>
</dbReference>
<evidence type="ECO:0000256" key="3">
    <source>
        <dbReference type="ARBA" id="ARBA00006576"/>
    </source>
</evidence>
<evidence type="ECO:0000256" key="6">
    <source>
        <dbReference type="ARBA" id="ARBA00022801"/>
    </source>
</evidence>
<protein>
    <recommendedName>
        <fullName evidence="4 13">Cytidine deaminase</fullName>
        <ecNumber evidence="4 13">3.5.4.5</ecNumber>
    </recommendedName>
    <alternativeName>
        <fullName evidence="8 13">Cytidine aminohydrolase</fullName>
    </alternativeName>
</protein>
<comment type="similarity">
    <text evidence="3 13">Belongs to the cytidine and deoxycytidylate deaminase family.</text>
</comment>
<dbReference type="InterPro" id="IPR006262">
    <property type="entry name" value="Cyt_deam_tetra"/>
</dbReference>
<dbReference type="SUPFAM" id="SSF53927">
    <property type="entry name" value="Cytidine deaminase-like"/>
    <property type="match status" value="1"/>
</dbReference>
<keyword evidence="6 13" id="KW-0378">Hydrolase</keyword>
<evidence type="ECO:0000256" key="11">
    <source>
        <dbReference type="PIRSR" id="PIRSR606262-2"/>
    </source>
</evidence>
<keyword evidence="5 12" id="KW-0479">Metal-binding</keyword>
<dbReference type="AlphaFoldDB" id="A0A261XTP0"/>
<dbReference type="EMBL" id="MVBO01000256">
    <property type="protein sequence ID" value="OZJ01718.1"/>
    <property type="molecule type" value="Genomic_DNA"/>
</dbReference>
<keyword evidence="7 12" id="KW-0862">Zinc</keyword>
<dbReference type="GO" id="GO:0004126">
    <property type="term" value="F:cytidine deaminase activity"/>
    <property type="evidence" value="ECO:0007669"/>
    <property type="project" value="UniProtKB-UniRule"/>
</dbReference>
<proteinExistence type="inferred from homology"/>
<name>A0A261XTP0_9FUNG</name>
<evidence type="ECO:0000256" key="12">
    <source>
        <dbReference type="PIRSR" id="PIRSR606262-3"/>
    </source>
</evidence>
<dbReference type="GO" id="GO:0055086">
    <property type="term" value="P:nucleobase-containing small molecule metabolic process"/>
    <property type="evidence" value="ECO:0007669"/>
    <property type="project" value="UniProtKB-ARBA"/>
</dbReference>
<keyword evidence="16" id="KW-1185">Reference proteome</keyword>
<dbReference type="Proteomes" id="UP000242875">
    <property type="component" value="Unassembled WGS sequence"/>
</dbReference>
<feature type="domain" description="CMP/dCMP-type deaminase" evidence="14">
    <location>
        <begin position="7"/>
        <end position="137"/>
    </location>
</feature>
<dbReference type="FunFam" id="3.40.140.10:FF:000008">
    <property type="entry name" value="Cytidine deaminase"/>
    <property type="match status" value="1"/>
</dbReference>
<dbReference type="NCBIfam" id="NF004064">
    <property type="entry name" value="PRK05578.1"/>
    <property type="match status" value="1"/>
</dbReference>
<evidence type="ECO:0000256" key="4">
    <source>
        <dbReference type="ARBA" id="ARBA00012783"/>
    </source>
</evidence>
<dbReference type="OrthoDB" id="414540at2759"/>
<dbReference type="NCBIfam" id="TIGR01354">
    <property type="entry name" value="cyt_deam_tetra"/>
    <property type="match status" value="1"/>
</dbReference>
<evidence type="ECO:0000256" key="2">
    <source>
        <dbReference type="ARBA" id="ARBA00003949"/>
    </source>
</evidence>
<dbReference type="EC" id="3.5.4.5" evidence="4 13"/>
<sequence length="149" mass="16709">MRKHTAQEQEKLIDLALEARNASYSPYSNFRVGAALLAEDGTFFKGCNVENASYGGAICAERTAYVKAISEGYKSFIGLAVATDLTDDFCSPCGICRQFISEFGPKDLPVYLCKPDRTFFATSINWKRTLDRTKQKLLHKSEHYGMSKR</sequence>
<organism evidence="15 16">
    <name type="scientific">Bifiguratus adelaidae</name>
    <dbReference type="NCBI Taxonomy" id="1938954"/>
    <lineage>
        <taxon>Eukaryota</taxon>
        <taxon>Fungi</taxon>
        <taxon>Fungi incertae sedis</taxon>
        <taxon>Mucoromycota</taxon>
        <taxon>Mucoromycotina</taxon>
        <taxon>Endogonomycetes</taxon>
        <taxon>Endogonales</taxon>
        <taxon>Endogonales incertae sedis</taxon>
        <taxon>Bifiguratus</taxon>
    </lineage>
</organism>
<evidence type="ECO:0000256" key="9">
    <source>
        <dbReference type="ARBA" id="ARBA00049558"/>
    </source>
</evidence>
<evidence type="ECO:0000256" key="1">
    <source>
        <dbReference type="ARBA" id="ARBA00001947"/>
    </source>
</evidence>
<reference evidence="15 16" key="1">
    <citation type="journal article" date="2017" name="Mycologia">
        <title>Bifiguratus adelaidae, gen. et sp. nov., a new member of Mucoromycotina in endophytic and soil-dwelling habitats.</title>
        <authorList>
            <person name="Torres-Cruz T.J."/>
            <person name="Billingsley Tobias T.L."/>
            <person name="Almatruk M."/>
            <person name="Hesse C."/>
            <person name="Kuske C.R."/>
            <person name="Desiro A."/>
            <person name="Benucci G.M."/>
            <person name="Bonito G."/>
            <person name="Stajich J.E."/>
            <person name="Dunlap C."/>
            <person name="Arnold A.E."/>
            <person name="Porras-Alfaro A."/>
        </authorList>
    </citation>
    <scope>NUCLEOTIDE SEQUENCE [LARGE SCALE GENOMIC DNA]</scope>
    <source>
        <strain evidence="15 16">AZ0501</strain>
    </source>
</reference>
<comment type="catalytic activity">
    <reaction evidence="9 13">
        <text>cytidine + H2O + H(+) = uridine + NH4(+)</text>
        <dbReference type="Rhea" id="RHEA:16069"/>
        <dbReference type="ChEBI" id="CHEBI:15377"/>
        <dbReference type="ChEBI" id="CHEBI:15378"/>
        <dbReference type="ChEBI" id="CHEBI:16704"/>
        <dbReference type="ChEBI" id="CHEBI:17562"/>
        <dbReference type="ChEBI" id="CHEBI:28938"/>
        <dbReference type="EC" id="3.5.4.5"/>
    </reaction>
</comment>
<comment type="cofactor">
    <cofactor evidence="1 12 13">
        <name>Zn(2+)</name>
        <dbReference type="ChEBI" id="CHEBI:29105"/>
    </cofactor>
</comment>
<evidence type="ECO:0000256" key="7">
    <source>
        <dbReference type="ARBA" id="ARBA00022833"/>
    </source>
</evidence>